<dbReference type="EMBL" id="FNBN01000001">
    <property type="protein sequence ID" value="SDE86997.1"/>
    <property type="molecule type" value="Genomic_DNA"/>
</dbReference>
<dbReference type="Proteomes" id="UP000199045">
    <property type="component" value="Unassembled WGS sequence"/>
</dbReference>
<dbReference type="AlphaFoldDB" id="A0A1G7GFS4"/>
<sequence length="272" mass="29599">MKKIIATTVCTMCTAVICAQLVWLSVDKQPFAGTYSRNFHQLLTALQNQAALAYIPVVTAGVSTERRFLLKAISTHAAAVAVPVRHGGFGLHLQQSGYTDYKRQAIGLSYGRTLGDRFSIGMQADYLSEVIPQYTTAATVVFELGCLMHLTPQLHMGLHVFNPTAGSSQSLGKSKVPAIYSAGLGYEVAPTFLLSVAVTQETDETTLAKVMCEYRIIKQLSLQLGMSTNPQLNSAAVGITLRQLYIQLSASYHPQLGFTPATAIVWQLKQRQ</sequence>
<protein>
    <recommendedName>
        <fullName evidence="3">MetA-pathway of phenol degradation</fullName>
    </recommendedName>
</protein>
<gene>
    <name evidence="1" type="ORF">SAMN04488121_1012</name>
</gene>
<name>A0A1G7GFS4_CHIFI</name>
<dbReference type="RefSeq" id="WP_143011304.1">
    <property type="nucleotide sequence ID" value="NZ_FNBN01000001.1"/>
</dbReference>
<evidence type="ECO:0000313" key="1">
    <source>
        <dbReference type="EMBL" id="SDE86997.1"/>
    </source>
</evidence>
<dbReference type="Gene3D" id="2.40.160.60">
    <property type="entry name" value="Outer membrane protein transport protein (OMPP1/FadL/TodX)"/>
    <property type="match status" value="1"/>
</dbReference>
<evidence type="ECO:0000313" key="2">
    <source>
        <dbReference type="Proteomes" id="UP000199045"/>
    </source>
</evidence>
<dbReference type="OrthoDB" id="664260at2"/>
<organism evidence="1 2">
    <name type="scientific">Chitinophaga filiformis</name>
    <name type="common">Myxococcus filiformis</name>
    <name type="synonym">Flexibacter filiformis</name>
    <dbReference type="NCBI Taxonomy" id="104663"/>
    <lineage>
        <taxon>Bacteria</taxon>
        <taxon>Pseudomonadati</taxon>
        <taxon>Bacteroidota</taxon>
        <taxon>Chitinophagia</taxon>
        <taxon>Chitinophagales</taxon>
        <taxon>Chitinophagaceae</taxon>
        <taxon>Chitinophaga</taxon>
    </lineage>
</organism>
<proteinExistence type="predicted"/>
<dbReference type="STRING" id="104663.SAMN04488121_1012"/>
<evidence type="ECO:0008006" key="3">
    <source>
        <dbReference type="Google" id="ProtNLM"/>
    </source>
</evidence>
<reference evidence="1 2" key="1">
    <citation type="submission" date="2016-10" db="EMBL/GenBank/DDBJ databases">
        <authorList>
            <person name="de Groot N.N."/>
        </authorList>
    </citation>
    <scope>NUCLEOTIDE SEQUENCE [LARGE SCALE GENOMIC DNA]</scope>
    <source>
        <strain evidence="1 2">DSM 527</strain>
    </source>
</reference>
<accession>A0A1G7GFS4</accession>